<feature type="compositionally biased region" description="Basic and acidic residues" evidence="1">
    <location>
        <begin position="11"/>
        <end position="20"/>
    </location>
</feature>
<feature type="region of interest" description="Disordered" evidence="1">
    <location>
        <begin position="1"/>
        <end position="20"/>
    </location>
</feature>
<evidence type="ECO:0000313" key="3">
    <source>
        <dbReference type="Proteomes" id="UP000664169"/>
    </source>
</evidence>
<dbReference type="AlphaFoldDB" id="A0A8H3I7P7"/>
<accession>A0A8H3I7P7</accession>
<comment type="caution">
    <text evidence="2">The sequence shown here is derived from an EMBL/GenBank/DDBJ whole genome shotgun (WGS) entry which is preliminary data.</text>
</comment>
<dbReference type="Proteomes" id="UP000664169">
    <property type="component" value="Unassembled WGS sequence"/>
</dbReference>
<keyword evidence="3" id="KW-1185">Reference proteome</keyword>
<protein>
    <submittedName>
        <fullName evidence="2">Uncharacterized protein</fullName>
    </submittedName>
</protein>
<name>A0A8H3I7P7_9LECA</name>
<evidence type="ECO:0000313" key="2">
    <source>
        <dbReference type="EMBL" id="CAF9906395.1"/>
    </source>
</evidence>
<gene>
    <name evidence="2" type="ORF">GOMPHAMPRED_004691</name>
</gene>
<reference evidence="2" key="1">
    <citation type="submission" date="2021-03" db="EMBL/GenBank/DDBJ databases">
        <authorList>
            <person name="Tagirdzhanova G."/>
        </authorList>
    </citation>
    <scope>NUCLEOTIDE SEQUENCE</scope>
</reference>
<evidence type="ECO:0000256" key="1">
    <source>
        <dbReference type="SAM" id="MobiDB-lite"/>
    </source>
</evidence>
<dbReference type="EMBL" id="CAJPDQ010000003">
    <property type="protein sequence ID" value="CAF9906395.1"/>
    <property type="molecule type" value="Genomic_DNA"/>
</dbReference>
<proteinExistence type="predicted"/>
<organism evidence="2 3">
    <name type="scientific">Gomphillus americanus</name>
    <dbReference type="NCBI Taxonomy" id="1940652"/>
    <lineage>
        <taxon>Eukaryota</taxon>
        <taxon>Fungi</taxon>
        <taxon>Dikarya</taxon>
        <taxon>Ascomycota</taxon>
        <taxon>Pezizomycotina</taxon>
        <taxon>Lecanoromycetes</taxon>
        <taxon>OSLEUM clade</taxon>
        <taxon>Ostropomycetidae</taxon>
        <taxon>Ostropales</taxon>
        <taxon>Graphidaceae</taxon>
        <taxon>Gomphilloideae</taxon>
        <taxon>Gomphillus</taxon>
    </lineage>
</organism>
<feature type="compositionally biased region" description="Polar residues" evidence="1">
    <location>
        <begin position="1"/>
        <end position="10"/>
    </location>
</feature>
<sequence length="151" mass="16994">MTLQNRSVLHTSHEKDVQEASAKDATETTLFFLAYFQLPTKYTRQCNDKDVCQDAVDSTREPESSQIDAGAIGRAVPYLWYRVTLDNSAGDTSYTIASDYAHHRQIAVAKRLVSSRKDTEIEEAKREFATADDDLVNDLKCPEQLSPVSLF</sequence>